<accession>A0ABN9TAF2</accession>
<comment type="caution">
    <text evidence="1">The sequence shown here is derived from an EMBL/GenBank/DDBJ whole genome shotgun (WGS) entry which is preliminary data.</text>
</comment>
<reference evidence="1" key="1">
    <citation type="submission" date="2023-10" db="EMBL/GenBank/DDBJ databases">
        <authorList>
            <person name="Chen Y."/>
            <person name="Shah S."/>
            <person name="Dougan E. K."/>
            <person name="Thang M."/>
            <person name="Chan C."/>
        </authorList>
    </citation>
    <scope>NUCLEOTIDE SEQUENCE [LARGE SCALE GENOMIC DNA]</scope>
</reference>
<evidence type="ECO:0000313" key="2">
    <source>
        <dbReference type="Proteomes" id="UP001189429"/>
    </source>
</evidence>
<protein>
    <submittedName>
        <fullName evidence="1">Uncharacterized protein</fullName>
    </submittedName>
</protein>
<name>A0ABN9TAF2_9DINO</name>
<dbReference type="Proteomes" id="UP001189429">
    <property type="component" value="Unassembled WGS sequence"/>
</dbReference>
<organism evidence="1 2">
    <name type="scientific">Prorocentrum cordatum</name>
    <dbReference type="NCBI Taxonomy" id="2364126"/>
    <lineage>
        <taxon>Eukaryota</taxon>
        <taxon>Sar</taxon>
        <taxon>Alveolata</taxon>
        <taxon>Dinophyceae</taxon>
        <taxon>Prorocentrales</taxon>
        <taxon>Prorocentraceae</taxon>
        <taxon>Prorocentrum</taxon>
    </lineage>
</organism>
<proteinExistence type="predicted"/>
<dbReference type="EMBL" id="CAUYUJ010014504">
    <property type="protein sequence ID" value="CAK0842045.1"/>
    <property type="molecule type" value="Genomic_DNA"/>
</dbReference>
<gene>
    <name evidence="1" type="ORF">PCOR1329_LOCUS37090</name>
</gene>
<sequence>MDRWGALIGDGLLRWMDTVFQLFERAEQEETVRYVRLPTSEEACGRLMDRWPPPYRHDTDYCHVRIIIQIAFDEEASYHKAKQAARFECGFGIESFTVTLFLDVLISSHSYLNALLSPRGAVWIALLEC</sequence>
<keyword evidence="2" id="KW-1185">Reference proteome</keyword>
<evidence type="ECO:0000313" key="1">
    <source>
        <dbReference type="EMBL" id="CAK0842045.1"/>
    </source>
</evidence>